<dbReference type="Pfam" id="PF13715">
    <property type="entry name" value="CarbopepD_reg_2"/>
    <property type="match status" value="1"/>
</dbReference>
<dbReference type="InterPro" id="IPR012910">
    <property type="entry name" value="Plug_dom"/>
</dbReference>
<comment type="caution">
    <text evidence="2">The sequence shown here is derived from an EMBL/GenBank/DDBJ whole genome shotgun (WGS) entry which is preliminary data.</text>
</comment>
<name>A0A644XN74_9ZZZZ</name>
<sequence length="1028" mass="115823">MLLWTFSLSMFAQNITVKGVVTDVQGNPLPGVTITIVGSTKGMITDIDGNYSIEVKSTDKLQFSFIGLETQIIEINNQTNVNVILKEKTDELDELVVVAFGKQKKKDLIGSVTTIKPAELRSPTSNLTTMLAGQAAGVISYQRTGEPGEDNANFFVRGITSFGVGKVDPLILIDGMELGTTELARLRPDDIESFSIFKDATSTALYGARGANGVIYVTTKQGGEGPPRISLRSEVSASSPTKNIEFADPVTYMKLYNEAMYSRDPFAPPIYSREKIDATEAGLNPVIYPATDWIETLFKENALNQRYDLSINGGGKISKYFVSGSFSQDNGALKVDKKNNFNSNINLKTFTLRANVNISLTKISELIVRLNGNFDNYTGPLDGGSEIYRKVVRTSPVDFLPYYPIDEEHQYVQHIMFGGVKDRAFLNPYADMLRGYRQYDRSMMMAQMEFKQDLNFIANGLSFRALFNTNRISRFDQLRAYIPFIYALTSYDKRTGKYSLTNINENEGREFLDFSGDEYMRTQESIMYGEAVINYNRTFMDKHSVSSMLVSTIREQKKAKANSLQLSLPSRNLGISGRLTYSFDNRYFTEFNFGYNGSEKFSKQKRFGFFPSFGLAWSVSNEKFWVPLKETINNLKIRGTYGLVGNDGIGYDDDRFFYLSNVNMNYGGFNFGKESTYGKAGVRVTRYANPDITWEISRKTNLALEVGLFEKLNIQMDVFKENRDNILMDRADIPSTMGLTAPSRANIGKASGKGIEISSDYSYFFSNSFWIQLRGNFTYATNKYEVYEEPHYEKEWWKSRVGYPISQPWGYIAERLFVDDSEVANSPPQNFGGQPNIAGDIKYKDVNGDGKISELDMVPIGFPLTPEIIYGGGFSIGYKNLDMSAFLQGSARSSFWAGGNEGPAAVEPFVGGKNIIKAYAESHYSMENQDIYALWPRLSGINNHPNNTQYSTWWLNDGRFLRVKSVEIGWTLPEKVTERLNMKTLRIYVSGSNLLLFSKFKLWDVEMGGNGLAYPLQRVYNVGINLIF</sequence>
<reference evidence="2" key="1">
    <citation type="submission" date="2019-08" db="EMBL/GenBank/DDBJ databases">
        <authorList>
            <person name="Kucharzyk K."/>
            <person name="Murdoch R.W."/>
            <person name="Higgins S."/>
            <person name="Loffler F."/>
        </authorList>
    </citation>
    <scope>NUCLEOTIDE SEQUENCE</scope>
</reference>
<dbReference type="Gene3D" id="2.60.40.1120">
    <property type="entry name" value="Carboxypeptidase-like, regulatory domain"/>
    <property type="match status" value="1"/>
</dbReference>
<dbReference type="InterPro" id="IPR039426">
    <property type="entry name" value="TonB-dep_rcpt-like"/>
</dbReference>
<feature type="domain" description="TonB-dependent receptor plug" evidence="1">
    <location>
        <begin position="105"/>
        <end position="214"/>
    </location>
</feature>
<dbReference type="FunFam" id="2.170.130.10:FF:000003">
    <property type="entry name" value="SusC/RagA family TonB-linked outer membrane protein"/>
    <property type="match status" value="1"/>
</dbReference>
<gene>
    <name evidence="2" type="primary">susC_99</name>
    <name evidence="2" type="ORF">SDC9_64039</name>
</gene>
<dbReference type="InterPro" id="IPR018247">
    <property type="entry name" value="EF_Hand_1_Ca_BS"/>
</dbReference>
<dbReference type="Gene3D" id="2.170.130.10">
    <property type="entry name" value="TonB-dependent receptor, plug domain"/>
    <property type="match status" value="1"/>
</dbReference>
<dbReference type="AlphaFoldDB" id="A0A644XN74"/>
<organism evidence="2">
    <name type="scientific">bioreactor metagenome</name>
    <dbReference type="NCBI Taxonomy" id="1076179"/>
    <lineage>
        <taxon>unclassified sequences</taxon>
        <taxon>metagenomes</taxon>
        <taxon>ecological metagenomes</taxon>
    </lineage>
</organism>
<dbReference type="InterPro" id="IPR008969">
    <property type="entry name" value="CarboxyPept-like_regulatory"/>
</dbReference>
<evidence type="ECO:0000313" key="2">
    <source>
        <dbReference type="EMBL" id="MPM17642.1"/>
    </source>
</evidence>
<dbReference type="SUPFAM" id="SSF49464">
    <property type="entry name" value="Carboxypeptidase regulatory domain-like"/>
    <property type="match status" value="1"/>
</dbReference>
<evidence type="ECO:0000259" key="1">
    <source>
        <dbReference type="Pfam" id="PF07715"/>
    </source>
</evidence>
<protein>
    <submittedName>
        <fullName evidence="2">TonB-dependent receptor SusC</fullName>
    </submittedName>
</protein>
<dbReference type="InterPro" id="IPR037066">
    <property type="entry name" value="Plug_dom_sf"/>
</dbReference>
<proteinExistence type="predicted"/>
<dbReference type="PROSITE" id="PS52016">
    <property type="entry name" value="TONB_DEPENDENT_REC_3"/>
    <property type="match status" value="1"/>
</dbReference>
<accession>A0A644XN74</accession>
<dbReference type="PROSITE" id="PS00018">
    <property type="entry name" value="EF_HAND_1"/>
    <property type="match status" value="1"/>
</dbReference>
<dbReference type="Pfam" id="PF07715">
    <property type="entry name" value="Plug"/>
    <property type="match status" value="1"/>
</dbReference>
<keyword evidence="2" id="KW-0675">Receptor</keyword>
<dbReference type="InterPro" id="IPR023996">
    <property type="entry name" value="TonB-dep_OMP_SusC/RagA"/>
</dbReference>
<dbReference type="NCBIfam" id="TIGR04056">
    <property type="entry name" value="OMP_RagA_SusC"/>
    <property type="match status" value="1"/>
</dbReference>
<dbReference type="EMBL" id="VSSQ01002834">
    <property type="protein sequence ID" value="MPM17642.1"/>
    <property type="molecule type" value="Genomic_DNA"/>
</dbReference>
<dbReference type="FunFam" id="2.60.40.1120:FF:000003">
    <property type="entry name" value="Outer membrane protein Omp121"/>
    <property type="match status" value="1"/>
</dbReference>
<dbReference type="InterPro" id="IPR023997">
    <property type="entry name" value="TonB-dep_OMP_SusC/RagA_CS"/>
</dbReference>
<dbReference type="NCBIfam" id="TIGR04057">
    <property type="entry name" value="SusC_RagA_signa"/>
    <property type="match status" value="1"/>
</dbReference>
<dbReference type="SUPFAM" id="SSF56935">
    <property type="entry name" value="Porins"/>
    <property type="match status" value="1"/>
</dbReference>